<dbReference type="Pfam" id="PF20826">
    <property type="entry name" value="PHD_5"/>
    <property type="match status" value="1"/>
</dbReference>
<dbReference type="InterPro" id="IPR019819">
    <property type="entry name" value="Carboxylesterase_B_CS"/>
</dbReference>
<dbReference type="Pfam" id="PF07699">
    <property type="entry name" value="Ephrin_rec_like"/>
    <property type="match status" value="1"/>
</dbReference>
<dbReference type="GO" id="GO:0042446">
    <property type="term" value="P:hormone biosynthetic process"/>
    <property type="evidence" value="ECO:0007669"/>
    <property type="project" value="UniProtKB-KW"/>
</dbReference>
<dbReference type="SUPFAM" id="SSF53474">
    <property type="entry name" value="alpha/beta-Hydrolases"/>
    <property type="match status" value="1"/>
</dbReference>
<evidence type="ECO:0000256" key="10">
    <source>
        <dbReference type="ARBA" id="ARBA00022702"/>
    </source>
</evidence>
<name>A0A8J4XA87_CLAMG</name>
<feature type="compositionally biased region" description="Polar residues" evidence="23">
    <location>
        <begin position="290"/>
        <end position="299"/>
    </location>
</feature>
<keyword evidence="27" id="KW-1185">Reference proteome</keyword>
<dbReference type="SMART" id="SM00743">
    <property type="entry name" value="Agenet"/>
    <property type="match status" value="2"/>
</dbReference>
<feature type="compositionally biased region" description="Basic and acidic residues" evidence="23">
    <location>
        <begin position="682"/>
        <end position="698"/>
    </location>
</feature>
<evidence type="ECO:0000256" key="9">
    <source>
        <dbReference type="ARBA" id="ARBA00022653"/>
    </source>
</evidence>
<feature type="disulfide bond" evidence="22">
    <location>
        <begin position="1164"/>
        <end position="1171"/>
    </location>
</feature>
<dbReference type="SMART" id="SM00211">
    <property type="entry name" value="TY"/>
    <property type="match status" value="7"/>
</dbReference>
<dbReference type="InterPro" id="IPR014002">
    <property type="entry name" value="Agenet_dom_plant"/>
</dbReference>
<evidence type="ECO:0000259" key="25">
    <source>
        <dbReference type="PROSITE" id="PS51162"/>
    </source>
</evidence>
<accession>A0A8J4XA87</accession>
<keyword evidence="6" id="KW-0964">Secreted</keyword>
<dbReference type="InterPro" id="IPR001965">
    <property type="entry name" value="Znf_PHD"/>
</dbReference>
<reference evidence="26" key="1">
    <citation type="submission" date="2020-07" db="EMBL/GenBank/DDBJ databases">
        <title>Clarias magur genome sequencing, assembly and annotation.</title>
        <authorList>
            <person name="Kushwaha B."/>
            <person name="Kumar R."/>
            <person name="Das P."/>
            <person name="Joshi C.G."/>
            <person name="Kumar D."/>
            <person name="Nagpure N.S."/>
            <person name="Pandey M."/>
            <person name="Agarwal S."/>
            <person name="Srivastava S."/>
            <person name="Singh M."/>
            <person name="Sahoo L."/>
            <person name="Jayasankar P."/>
            <person name="Meher P.K."/>
            <person name="Koringa P.G."/>
            <person name="Iquebal M.A."/>
            <person name="Das S.P."/>
            <person name="Bit A."/>
            <person name="Patnaik S."/>
            <person name="Patel N."/>
            <person name="Shah T.M."/>
            <person name="Hinsu A."/>
            <person name="Jena J.K."/>
        </authorList>
    </citation>
    <scope>NUCLEOTIDE SEQUENCE</scope>
    <source>
        <strain evidence="26">CIFAMagur01</strain>
        <tissue evidence="26">Testis</tissue>
    </source>
</reference>
<dbReference type="InterPro" id="IPR002018">
    <property type="entry name" value="CarbesteraseB"/>
</dbReference>
<feature type="disulfide bond" evidence="22">
    <location>
        <begin position="1197"/>
        <end position="1216"/>
    </location>
</feature>
<feature type="compositionally biased region" description="Low complexity" evidence="23">
    <location>
        <begin position="337"/>
        <end position="351"/>
    </location>
</feature>
<dbReference type="EMBL" id="QNUK01000019">
    <property type="protein sequence ID" value="KAF5907756.1"/>
    <property type="molecule type" value="Genomic_DNA"/>
</dbReference>
<dbReference type="GO" id="GO:0005654">
    <property type="term" value="C:nucleoplasm"/>
    <property type="evidence" value="ECO:0007669"/>
    <property type="project" value="UniProtKB-ARBA"/>
</dbReference>
<keyword evidence="8" id="KW-0765">Sulfation</keyword>
<evidence type="ECO:0000256" key="2">
    <source>
        <dbReference type="ARBA" id="ARBA00004613"/>
    </source>
</evidence>
<keyword evidence="14 21" id="KW-0863">Zinc-finger</keyword>
<dbReference type="InterPro" id="IPR052001">
    <property type="entry name" value="MHC-II_Gamma/Thyroglobulin"/>
</dbReference>
<evidence type="ECO:0000256" key="16">
    <source>
        <dbReference type="ARBA" id="ARBA00022920"/>
    </source>
</evidence>
<feature type="compositionally biased region" description="Basic and acidic residues" evidence="23">
    <location>
        <begin position="228"/>
        <end position="250"/>
    </location>
</feature>
<evidence type="ECO:0000256" key="7">
    <source>
        <dbReference type="ARBA" id="ARBA00022534"/>
    </source>
</evidence>
<dbReference type="CDD" id="cd00191">
    <property type="entry name" value="TY"/>
    <property type="match status" value="5"/>
</dbReference>
<evidence type="ECO:0000256" key="12">
    <source>
        <dbReference type="ARBA" id="ARBA00022729"/>
    </source>
</evidence>
<dbReference type="Pfam" id="PF00086">
    <property type="entry name" value="Thyroglobulin_1"/>
    <property type="match status" value="7"/>
</dbReference>
<evidence type="ECO:0000256" key="4">
    <source>
        <dbReference type="ARBA" id="ARBA00014842"/>
    </source>
</evidence>
<feature type="domain" description="Thyroglobulin type-1" evidence="25">
    <location>
        <begin position="1331"/>
        <end position="1390"/>
    </location>
</feature>
<dbReference type="InterPro" id="IPR029058">
    <property type="entry name" value="AB_hydrolase_fold"/>
</dbReference>
<dbReference type="GO" id="GO:0005179">
    <property type="term" value="F:hormone activity"/>
    <property type="evidence" value="ECO:0007669"/>
    <property type="project" value="UniProtKB-KW"/>
</dbReference>
<feature type="compositionally biased region" description="Polar residues" evidence="23">
    <location>
        <begin position="563"/>
        <end position="574"/>
    </location>
</feature>
<feature type="disulfide bond" evidence="22">
    <location>
        <begin position="1173"/>
        <end position="1193"/>
    </location>
</feature>
<feature type="domain" description="Thyroglobulin type-1" evidence="25">
    <location>
        <begin position="1070"/>
        <end position="1130"/>
    </location>
</feature>
<dbReference type="OrthoDB" id="6409105at2759"/>
<feature type="disulfide bond" evidence="22">
    <location>
        <begin position="1134"/>
        <end position="1153"/>
    </location>
</feature>
<feature type="compositionally biased region" description="Basic and acidic residues" evidence="23">
    <location>
        <begin position="206"/>
        <end position="219"/>
    </location>
</feature>
<evidence type="ECO:0000313" key="26">
    <source>
        <dbReference type="EMBL" id="KAF5907756.1"/>
    </source>
</evidence>
<dbReference type="InterPro" id="IPR002999">
    <property type="entry name" value="Tudor"/>
</dbReference>
<feature type="domain" description="C2H2-type" evidence="24">
    <location>
        <begin position="518"/>
        <end position="548"/>
    </location>
</feature>
<evidence type="ECO:0000256" key="6">
    <source>
        <dbReference type="ARBA" id="ARBA00022525"/>
    </source>
</evidence>
<evidence type="ECO:0000256" key="21">
    <source>
        <dbReference type="PROSITE-ProRule" id="PRU00042"/>
    </source>
</evidence>
<dbReference type="SMART" id="SM01411">
    <property type="entry name" value="Ephrin_rec_like"/>
    <property type="match status" value="1"/>
</dbReference>
<feature type="disulfide bond" evidence="22">
    <location>
        <begin position="1110"/>
        <end position="1130"/>
    </location>
</feature>
<evidence type="ECO:0000256" key="1">
    <source>
        <dbReference type="ARBA" id="ARBA00004123"/>
    </source>
</evidence>
<dbReference type="Gene3D" id="4.10.800.10">
    <property type="entry name" value="Thyroglobulin type-1"/>
    <property type="match status" value="7"/>
</dbReference>
<gene>
    <name evidence="26" type="primary">tg</name>
    <name evidence="26" type="ORF">DAT39_002494</name>
</gene>
<evidence type="ECO:0000256" key="18">
    <source>
        <dbReference type="ARBA" id="ARBA00023180"/>
    </source>
</evidence>
<feature type="domain" description="Thyroglobulin type-1" evidence="25">
    <location>
        <begin position="1131"/>
        <end position="1193"/>
    </location>
</feature>
<sequence>MSKKPPNRPGITFEVGARVEAQDYLQKWYPSRIEKIDYDEGKMLVHFDRWSHRYDEWILWDSNRLRPLDRATLRKEGLKEEEDVTERLGEMRSSRLRELPGCTENTEDQKDMAHQRQLQELKGGEEVLARWTDCRYYPAKIESINKEGTYTVQFYDGVIRCVKRIHIKSMPEDAKGQQDWIALVKAATAAAKSKGACRPRTSANSNKDREDRTETRLDELHEEDNNADSDRLGSSDEEDCKPSSEELEMAKRKRRTSRQGSFSNVKKARLSKAAGCAKNESDSREDLPLASQSAPTAETCSVEEPLQSAATQRHPASVPNTPPGPSRSCRLKHDSGESTISSLSTSTAAESKPSPGSIHTLSDAHTATSNSPQRRRRSQRLATSSDPNFPPSPSSRDSNPTTQPTDSSQRAGADNSCLVTAEPSLSRPVTGTPPSSVPSPGTAQSAVTEKEGVPDVLLVSHTLVAERLPTVVAAPGQKTASRTHKPNRHAREPIINTKRSDDPMSPNESLVDLDHNKFKCQIPGCSKAFRKAKLLDYHLKYYHNNEKELESEICSPDRGGRTRATSTSVPTSSLVEIPDSKRRRTVSTSSSLSSQGQMLQLDCAGSCLKPPKFCRKKHSSASVSSDSTEVSLPPFPREKAYETFNDKIFKRVTEKDKHLDQGLCMKPERKFKIEEKCQLIGKKRDKERRDRKEKDPFKLKQKKKKKKKKKSKQYCYSDMEDTSMTYLERSTYLLHRSSSSSFTKHSAFQFPRAILSVDLTGENLSDIDFLEDSTTESLLFSGDEYNQDLDSLTMEDFQDEEDESANEIVRCICEMDEENGFMIQCEECMCWQHSVCMGLLEDSIPEQYICYICRDPPGQRWSAKYRHDKDWLYKGHMYGLSLLTENYSHQNAKKIVATHQLLADVYSVKKVLHGLQLKMDILQNKHNPSLHLWARSWVNSDEDQPMGGVPDCIMFQQRVNQNLNPETYIASEHSYQKPSGTGHQHKHEQGFQAGSQTLSFVPKEEEVSSAISLSGCVSESSSGQVEQARNCLQWQMNLLTHIEDVQNQVAGRMDLIEKELDEYQLESEVGSQCEQLRAVGAAQQQDHVPQCSEDGRYRHVQCNRLGECWCVNGDGSEISGSRQTTSVVHCLTSCQLQRQRALLSQDTDLVPQCMESGEYQPVQCDGALGQCWCVDLEGMEIYGTRQNGRPSECPGVCHVRERRLLHGVGEPSPPQCSDDGNFLPVQCKLINTTDMMVFDLLHTFNSFPELFHTFSGFRKAFPELSSYCYCADTRGRELPRTGLELLLSEVYDTAFSSQDVGRSFSDSNMYRILQRRYLAVQLALSGQFRCPTPCESEQSASSQAGNVFVPSCDARGNYLPTQCQAGGQCWCVDSDGKEIFGTRQHGVPNCRGGAKDCLSERRQALSRLFYGPVGYFSQNNVFLASSANMQKTFSPLMPCSLEFQEILAKSGLFGSLPESERLDIGDILAEIVQGLFPTGALALKALSLTTNPKRLQENLFGGKILKNAASFNFTGTVGTRGTLRFGQVFSQVGLIQNGEDLLQLARFFSDDSIDLNLDQNISDSYGRSVNLKRNRDLIKLIGTVLENEQFFSTLQQTITLLKAEDNTQLGPIFQAVFQKDICESAATSLYVAQCTEGGQYQEIQCQGSECWCVDSNGLEIMGSRSTGSRPRCPSQCEKERRVAIGIKSSRSAGSEVFIPKCEKDGDYVPLQCLGKSCFCMDHTGARHNTLSSGGSLQCPSWCALRKKLASEREAGIGYEPECVEDAQTFTPQQCDDVHCWCVSKSGQEIPSTRSPRLVKTLSCDSPQCPLVFGISISHGSILCANESVAGKQRQRCEVFCDQGYINALSAETFLCDQMTRTWLGEAPLAYSCQRAQPLQTVQVTTMLQLSLEENQQSCSVQRSLLQASLLYSMQAAGLCSLKLSSGQYISICDDSSVSLECMSQQSVTAYITFKARLSDLPVSVLPDLHDVDTVLSSQMKLKLVMALIRNMSYQSVFIQESTTASSSPAIFSCSSGFQLLPDFSGCVVCPAGSFSSGGRCVACPRGSYQSQAGKTFCLPCTSGTSTEALGAFSLSYCFSECQQSELNCTVKGDFLSAQKLMSGKWLCVTVEGEELSWTSADEPLTAEQCTVLEKFQAVPLSKLLLNSLDAVVLQSSPSSQPLETQIRECVLDCAKDASCQYVTVFRDGTQAVCDLYSIDATNVECKTSQETKGFLGNEAADTFQALSCLLKVKVGDKPNLTVLRKKGYEFNTAGVKSFKRLNFHKVNSGVYRTLVFEASRASLDDVHHLCVDTCSQENCCDGFILNQNVLNGGSVMCGLLSFPGVLQCNAEDWDVTGVASSSRTCGAGLKYNKQQKRFTFEFGGQNFTITDSALPASSKNKSDYQATIISFQQVYLWTESDMNIRPKTEGACGRSALLEVSIPTLSELVKENFKVLDSSEIKTDSTKETPSQRYMVFKHQFTSAEGQLWCLKRCMEEEFCHVADLRDEAPVYFTCLLYPDTRVCGAYDKPLRQACSLVLPQDPQTAYQKKVNLTGSVKSFYSRVPFRKMVSYSVRYRVPMLDKSITEGFFECERRCDEDPCCRGIGYIQDTGASDVQCLTLNSLGIQTCGENERTKWRVQDCSPSKVQTEVYPFGWYEKPVNQWTESPGICPSFKLRSPSKVVDLKNWRQLDASYILVDSSVSAYDAVHISRDIADDLDKVRDWCLAACEENNSCSAVSVASRESAVRCVMYPDTHICLPTSSGQHCVLLIKEPAQYVYLRTDLRQQLTSVTIPGHGTLLGKNEMNLIGPDSKSVTYFLGVPYASPPTGEMRFMPPKPADWTGTWNATFARPTCLQPGDTGDSGSSEDCLYLNIFVPSSVKQPASVLVFFHNPGSRFLDGSYLAAVGNIIVVAANFRVAAFGFLSTGSSDLSENYGLQDQEAALGWVQENIALFGGDPTRVTLGADRNGADIASLHLSSSMSSSLFHQALLMGGSVFSPATVMSKQKAQEQAVSLGLELGCSSLDPAQLLSCLRQKSAESINAAQTKLLAVSGPLQAWSPVVDGVVIKEQPSAALRAGRFHRVPLMLGSSAEDGLISRAKNIKNFEQLQGRADSKTAFYEALSNSLGGDAANFFVKEAATWFYSLQHSPTPSGYSVFSRALENATRDLFITCPSIKMASFWASSSRSAVYMYHLPQDMVHTSVDFTSPLDVQYVFGLPHVPNMRQLFTSSERILSSQIMSYMANFVKSGNPNLPLSVSGVSFSELLPPWPQFLPHPNGQNYKELSPTLNNHKSLQANQCSFWSQYVPVLNSST</sequence>
<dbReference type="PANTHER" id="PTHR14093">
    <property type="entry name" value="HLA CLASS II GAMMA CHAIN"/>
    <property type="match status" value="1"/>
</dbReference>
<feature type="compositionally biased region" description="Basic residues" evidence="23">
    <location>
        <begin position="699"/>
        <end position="712"/>
    </location>
</feature>
<evidence type="ECO:0000256" key="17">
    <source>
        <dbReference type="ARBA" id="ARBA00023157"/>
    </source>
</evidence>
<dbReference type="SMART" id="SM00249">
    <property type="entry name" value="PHD"/>
    <property type="match status" value="1"/>
</dbReference>
<keyword evidence="9" id="KW-0405">Iodination</keyword>
<proteinExistence type="inferred from homology"/>
<keyword evidence="18" id="KW-0325">Glycoprotein</keyword>
<dbReference type="InterPro" id="IPR013087">
    <property type="entry name" value="Znf_C2H2_type"/>
</dbReference>
<dbReference type="FunFam" id="2.30.30.140:FF:000049">
    <property type="entry name" value="PHD finger protein 20 (Predicted)"/>
    <property type="match status" value="1"/>
</dbReference>
<feature type="domain" description="Thyroglobulin type-1" evidence="25">
    <location>
        <begin position="1619"/>
        <end position="1672"/>
    </location>
</feature>
<dbReference type="SUPFAM" id="SSF57610">
    <property type="entry name" value="Thyroglobulin type-1 domain"/>
    <property type="match status" value="7"/>
</dbReference>
<dbReference type="InterPro" id="IPR011011">
    <property type="entry name" value="Znf_FYVE_PHD"/>
</dbReference>
<dbReference type="PROSITE" id="PS50157">
    <property type="entry name" value="ZINC_FINGER_C2H2_2"/>
    <property type="match status" value="1"/>
</dbReference>
<keyword evidence="12" id="KW-0732">Signal</keyword>
<evidence type="ECO:0000256" key="5">
    <source>
        <dbReference type="ARBA" id="ARBA00017326"/>
    </source>
</evidence>
<dbReference type="InterPro" id="IPR040477">
    <property type="entry name" value="KDM4-like_Tudor"/>
</dbReference>
<dbReference type="Gene3D" id="3.30.40.10">
    <property type="entry name" value="Zinc/RING finger domain, C3HC4 (zinc finger)"/>
    <property type="match status" value="1"/>
</dbReference>
<dbReference type="InterPro" id="IPR019786">
    <property type="entry name" value="Zinc_finger_PHD-type_CS"/>
</dbReference>
<dbReference type="PROSITE" id="PS00941">
    <property type="entry name" value="CARBOXYLESTERASE_B_2"/>
    <property type="match status" value="1"/>
</dbReference>
<keyword evidence="11" id="KW-0479">Metal-binding</keyword>
<dbReference type="Gene3D" id="3.40.50.1820">
    <property type="entry name" value="alpha/beta hydrolase"/>
    <property type="match status" value="1"/>
</dbReference>
<dbReference type="SUPFAM" id="SSF57903">
    <property type="entry name" value="FYVE/PHD zinc finger"/>
    <property type="match status" value="1"/>
</dbReference>
<feature type="disulfide bond" evidence="22">
    <location>
        <begin position="1652"/>
        <end position="1672"/>
    </location>
</feature>
<evidence type="ECO:0000256" key="8">
    <source>
        <dbReference type="ARBA" id="ARBA00022641"/>
    </source>
</evidence>
<feature type="compositionally biased region" description="Low complexity" evidence="23">
    <location>
        <begin position="428"/>
        <end position="442"/>
    </location>
</feature>
<dbReference type="CDD" id="cd20104">
    <property type="entry name" value="MBT_PHF20L1-like"/>
    <property type="match status" value="1"/>
</dbReference>
<dbReference type="Pfam" id="PF00135">
    <property type="entry name" value="COesterase"/>
    <property type="match status" value="1"/>
</dbReference>
<evidence type="ECO:0000256" key="14">
    <source>
        <dbReference type="ARBA" id="ARBA00022771"/>
    </source>
</evidence>
<keyword evidence="7" id="KW-0893">Thyroid hormones biosynthesis</keyword>
<dbReference type="PROSITE" id="PS51162">
    <property type="entry name" value="THYROGLOBULIN_1_2"/>
    <property type="match status" value="6"/>
</dbReference>
<evidence type="ECO:0000256" key="3">
    <source>
        <dbReference type="ARBA" id="ARBA00005964"/>
    </source>
</evidence>
<protein>
    <recommendedName>
        <fullName evidence="4">PHD finger protein 20-like protein 1</fullName>
    </recommendedName>
    <alternativeName>
        <fullName evidence="5">Thyroglobulin</fullName>
    </alternativeName>
</protein>
<dbReference type="PANTHER" id="PTHR14093:SF19">
    <property type="entry name" value="THYROGLOBULIN"/>
    <property type="match status" value="1"/>
</dbReference>
<comment type="subunit">
    <text evidence="20">Monomer. Homodimer (via ChEL region); occurs in the endoplasmic reticulum and is required for export to the Golgi apparatus. Homooligomer; disulfide-linked; stored in this form in the thyroid follicle lumen.</text>
</comment>
<feature type="region of interest" description="Disordered" evidence="23">
    <location>
        <begin position="682"/>
        <end position="712"/>
    </location>
</feature>
<comment type="caution">
    <text evidence="26">The sequence shown here is derived from an EMBL/GenBank/DDBJ whole genome shotgun (WGS) entry which is preliminary data.</text>
</comment>
<evidence type="ECO:0000256" key="13">
    <source>
        <dbReference type="ARBA" id="ARBA00022737"/>
    </source>
</evidence>
<keyword evidence="17 22" id="KW-1015">Disulfide bond</keyword>
<feature type="domain" description="Thyroglobulin type-1" evidence="25">
    <location>
        <begin position="1194"/>
        <end position="1281"/>
    </location>
</feature>
<dbReference type="SUPFAM" id="SSF63748">
    <property type="entry name" value="Tudor/PWWP/MBT"/>
    <property type="match status" value="2"/>
</dbReference>
<dbReference type="InterPro" id="IPR011641">
    <property type="entry name" value="Tyr-kin_ephrin_A/B_rcpt-like"/>
</dbReference>
<dbReference type="InterPro" id="IPR013083">
    <property type="entry name" value="Znf_RING/FYVE/PHD"/>
</dbReference>
<keyword evidence="16" id="KW-0795">Thyroid hormone</keyword>
<dbReference type="CDD" id="cd20454">
    <property type="entry name" value="Tudor_PHF20L1"/>
    <property type="match status" value="1"/>
</dbReference>
<comment type="similarity">
    <text evidence="3">Belongs to the type-B carboxylesterase/lipase family.</text>
</comment>
<evidence type="ECO:0000256" key="11">
    <source>
        <dbReference type="ARBA" id="ARBA00022723"/>
    </source>
</evidence>
<evidence type="ECO:0000256" key="20">
    <source>
        <dbReference type="ARBA" id="ARBA00046595"/>
    </source>
</evidence>
<dbReference type="FunFam" id="3.40.50.1820:FF:000127">
    <property type="entry name" value="Thyroglobulin"/>
    <property type="match status" value="1"/>
</dbReference>
<dbReference type="PROSITE" id="PS00484">
    <property type="entry name" value="THYROGLOBULIN_1_1"/>
    <property type="match status" value="3"/>
</dbReference>
<dbReference type="GO" id="GO:0005576">
    <property type="term" value="C:extracellular region"/>
    <property type="evidence" value="ECO:0007669"/>
    <property type="project" value="UniProtKB-SubCell"/>
</dbReference>
<dbReference type="PROSITE" id="PS00028">
    <property type="entry name" value="ZINC_FINGER_C2H2_1"/>
    <property type="match status" value="1"/>
</dbReference>
<dbReference type="InterPro" id="IPR036857">
    <property type="entry name" value="Thyroglobulin_1_sf"/>
</dbReference>
<keyword evidence="15" id="KW-0862">Zinc</keyword>
<evidence type="ECO:0000256" key="19">
    <source>
        <dbReference type="ARBA" id="ARBA00023242"/>
    </source>
</evidence>
<dbReference type="InterPro" id="IPR000716">
    <property type="entry name" value="Thyroglobulin_1"/>
</dbReference>
<feature type="compositionally biased region" description="Polar residues" evidence="23">
    <location>
        <begin position="401"/>
        <end position="410"/>
    </location>
</feature>
<keyword evidence="10" id="KW-0372">Hormone</keyword>
<dbReference type="SMART" id="SM00333">
    <property type="entry name" value="TUDOR"/>
    <property type="match status" value="2"/>
</dbReference>
<comment type="caution">
    <text evidence="22">Lacks conserved residue(s) required for the propagation of feature annotation.</text>
</comment>
<organism evidence="26 27">
    <name type="scientific">Clarias magur</name>
    <name type="common">Asian catfish</name>
    <name type="synonym">Macropteronotus magur</name>
    <dbReference type="NCBI Taxonomy" id="1594786"/>
    <lineage>
        <taxon>Eukaryota</taxon>
        <taxon>Metazoa</taxon>
        <taxon>Chordata</taxon>
        <taxon>Craniata</taxon>
        <taxon>Vertebrata</taxon>
        <taxon>Euteleostomi</taxon>
        <taxon>Actinopterygii</taxon>
        <taxon>Neopterygii</taxon>
        <taxon>Teleostei</taxon>
        <taxon>Ostariophysi</taxon>
        <taxon>Siluriformes</taxon>
        <taxon>Clariidae</taxon>
        <taxon>Clarias</taxon>
    </lineage>
</organism>
<dbReference type="PROSITE" id="PS01359">
    <property type="entry name" value="ZF_PHD_1"/>
    <property type="match status" value="1"/>
</dbReference>
<feature type="region of interest" description="Disordered" evidence="23">
    <location>
        <begin position="553"/>
        <end position="574"/>
    </location>
</feature>
<keyword evidence="13" id="KW-0677">Repeat</keyword>
<dbReference type="Pfam" id="PF18104">
    <property type="entry name" value="Tudor_2"/>
    <property type="match status" value="1"/>
</dbReference>
<keyword evidence="19" id="KW-0539">Nucleus</keyword>
<evidence type="ECO:0000259" key="24">
    <source>
        <dbReference type="PROSITE" id="PS50157"/>
    </source>
</evidence>
<dbReference type="Proteomes" id="UP000727407">
    <property type="component" value="Unassembled WGS sequence"/>
</dbReference>
<evidence type="ECO:0000256" key="15">
    <source>
        <dbReference type="ARBA" id="ARBA00022833"/>
    </source>
</evidence>
<evidence type="ECO:0000256" key="22">
    <source>
        <dbReference type="PROSITE-ProRule" id="PRU00500"/>
    </source>
</evidence>
<evidence type="ECO:0000313" key="27">
    <source>
        <dbReference type="Proteomes" id="UP000727407"/>
    </source>
</evidence>
<feature type="compositionally biased region" description="Polar residues" evidence="23">
    <location>
        <begin position="357"/>
        <end position="368"/>
    </location>
</feature>
<feature type="domain" description="Thyroglobulin type-1" evidence="25">
    <location>
        <begin position="1673"/>
        <end position="1808"/>
    </location>
</feature>
<dbReference type="GO" id="GO:0008270">
    <property type="term" value="F:zinc ion binding"/>
    <property type="evidence" value="ECO:0007669"/>
    <property type="project" value="UniProtKB-KW"/>
</dbReference>
<dbReference type="InterPro" id="IPR047405">
    <property type="entry name" value="Tudor_PHF20L1"/>
</dbReference>
<comment type="subcellular location">
    <subcellularLocation>
        <location evidence="1">Nucleus</location>
    </subcellularLocation>
    <subcellularLocation>
        <location evidence="2">Secreted</location>
    </subcellularLocation>
</comment>
<feature type="non-terminal residue" evidence="26">
    <location>
        <position position="1"/>
    </location>
</feature>
<feature type="region of interest" description="Disordered" evidence="23">
    <location>
        <begin position="192"/>
        <end position="449"/>
    </location>
</feature>
<evidence type="ECO:0000256" key="23">
    <source>
        <dbReference type="SAM" id="MobiDB-lite"/>
    </source>
</evidence>
<dbReference type="Gene3D" id="2.10.50.10">
    <property type="entry name" value="Tumor Necrosis Factor Receptor, subunit A, domain 2"/>
    <property type="match status" value="1"/>
</dbReference>
<dbReference type="Gene3D" id="2.30.30.140">
    <property type="match status" value="2"/>
</dbReference>